<dbReference type="PROSITE" id="PS50112">
    <property type="entry name" value="PAS"/>
    <property type="match status" value="1"/>
</dbReference>
<dbReference type="PROSITE" id="PS50113">
    <property type="entry name" value="PAC"/>
    <property type="match status" value="1"/>
</dbReference>
<dbReference type="Gene3D" id="3.30.450.20">
    <property type="entry name" value="PAS domain"/>
    <property type="match status" value="1"/>
</dbReference>
<evidence type="ECO:0000313" key="4">
    <source>
        <dbReference type="EMBL" id="SPQ00384.1"/>
    </source>
</evidence>
<dbReference type="Gene3D" id="3.30.70.270">
    <property type="match status" value="1"/>
</dbReference>
<dbReference type="InterPro" id="IPR029787">
    <property type="entry name" value="Nucleotide_cyclase"/>
</dbReference>
<proteinExistence type="predicted"/>
<dbReference type="Proteomes" id="UP000245125">
    <property type="component" value="Unassembled WGS sequence"/>
</dbReference>
<feature type="domain" description="PAC" evidence="2">
    <location>
        <begin position="84"/>
        <end position="136"/>
    </location>
</feature>
<dbReference type="FunFam" id="3.30.70.270:FF:000001">
    <property type="entry name" value="Diguanylate cyclase domain protein"/>
    <property type="match status" value="1"/>
</dbReference>
<dbReference type="InterPro" id="IPR035965">
    <property type="entry name" value="PAS-like_dom_sf"/>
</dbReference>
<keyword evidence="5" id="KW-1185">Reference proteome</keyword>
<dbReference type="SMART" id="SM00091">
    <property type="entry name" value="PAS"/>
    <property type="match status" value="1"/>
</dbReference>
<dbReference type="Pfam" id="PF00990">
    <property type="entry name" value="GGDEF"/>
    <property type="match status" value="1"/>
</dbReference>
<feature type="domain" description="GGDEF" evidence="3">
    <location>
        <begin position="171"/>
        <end position="301"/>
    </location>
</feature>
<sequence length="301" mass="34539">MISVKEDFYKNILDNLYDGVYLVDLDRRITYWNKSAESLTGYRSSDIVGRYCWDNILMHVDLEGDSLCQGPCPLLRSMKEERMLEQEVYLRHKNGHRTPVLVRASPLRDARGQVIGAVEIFSDNTPRITLAQQVKELQKLALLDPLTGLGNRRYAELTMHAKLEERRRYDSRFGVLFLDIDFFKKINDTYGHETGDRVLQMVAKTLQNGIRSSDTVGRWGGEEFIAFIAHADDWALSSLANKLRRLVEKSNFYAEQQLINVTVSIGATVSKMGDTVEELVRRADQLMYKAKLSGRNRLVID</sequence>
<evidence type="ECO:0000259" key="1">
    <source>
        <dbReference type="PROSITE" id="PS50112"/>
    </source>
</evidence>
<dbReference type="NCBIfam" id="TIGR00229">
    <property type="entry name" value="sensory_box"/>
    <property type="match status" value="1"/>
</dbReference>
<name>A0A2U3QG42_9BACT</name>
<accession>A0A2U3QG42</accession>
<dbReference type="InterPro" id="IPR000160">
    <property type="entry name" value="GGDEF_dom"/>
</dbReference>
<dbReference type="InterPro" id="IPR000014">
    <property type="entry name" value="PAS"/>
</dbReference>
<dbReference type="InterPro" id="IPR001610">
    <property type="entry name" value="PAC"/>
</dbReference>
<evidence type="ECO:0000313" key="5">
    <source>
        <dbReference type="Proteomes" id="UP000245125"/>
    </source>
</evidence>
<dbReference type="CDD" id="cd01949">
    <property type="entry name" value="GGDEF"/>
    <property type="match status" value="1"/>
</dbReference>
<dbReference type="AlphaFoldDB" id="A0A2U3QG42"/>
<dbReference type="SMART" id="SM00086">
    <property type="entry name" value="PAC"/>
    <property type="match status" value="1"/>
</dbReference>
<dbReference type="NCBIfam" id="TIGR00254">
    <property type="entry name" value="GGDEF"/>
    <property type="match status" value="1"/>
</dbReference>
<dbReference type="PROSITE" id="PS50887">
    <property type="entry name" value="GGDEF"/>
    <property type="match status" value="1"/>
</dbReference>
<dbReference type="EMBL" id="OUUY01000067">
    <property type="protein sequence ID" value="SPQ00384.1"/>
    <property type="molecule type" value="Genomic_DNA"/>
</dbReference>
<evidence type="ECO:0000259" key="3">
    <source>
        <dbReference type="PROSITE" id="PS50887"/>
    </source>
</evidence>
<dbReference type="PANTHER" id="PTHR46663">
    <property type="entry name" value="DIGUANYLATE CYCLASE DGCT-RELATED"/>
    <property type="match status" value="1"/>
</dbReference>
<evidence type="ECO:0000259" key="2">
    <source>
        <dbReference type="PROSITE" id="PS50113"/>
    </source>
</evidence>
<feature type="domain" description="PAS" evidence="1">
    <location>
        <begin position="5"/>
        <end position="50"/>
    </location>
</feature>
<dbReference type="OrthoDB" id="9790367at2"/>
<dbReference type="InterPro" id="IPR043128">
    <property type="entry name" value="Rev_trsase/Diguanyl_cyclase"/>
</dbReference>
<dbReference type="Pfam" id="PF13426">
    <property type="entry name" value="PAS_9"/>
    <property type="match status" value="1"/>
</dbReference>
<protein>
    <submittedName>
        <fullName evidence="4">Sensor diguanylate cyclase, PAS domain-containing</fullName>
    </submittedName>
</protein>
<dbReference type="CDD" id="cd00130">
    <property type="entry name" value="PAS"/>
    <property type="match status" value="1"/>
</dbReference>
<dbReference type="SUPFAM" id="SSF55785">
    <property type="entry name" value="PYP-like sensor domain (PAS domain)"/>
    <property type="match status" value="1"/>
</dbReference>
<organism evidence="4 5">
    <name type="scientific">Candidatus Sulfobium mesophilum</name>
    <dbReference type="NCBI Taxonomy" id="2016548"/>
    <lineage>
        <taxon>Bacteria</taxon>
        <taxon>Pseudomonadati</taxon>
        <taxon>Nitrospirota</taxon>
        <taxon>Nitrospiria</taxon>
        <taxon>Nitrospirales</taxon>
        <taxon>Nitrospiraceae</taxon>
        <taxon>Candidatus Sulfobium</taxon>
    </lineage>
</organism>
<dbReference type="SUPFAM" id="SSF55073">
    <property type="entry name" value="Nucleotide cyclase"/>
    <property type="match status" value="1"/>
</dbReference>
<dbReference type="PANTHER" id="PTHR46663:SF4">
    <property type="entry name" value="DIGUANYLATE CYCLASE DGCT-RELATED"/>
    <property type="match status" value="1"/>
</dbReference>
<dbReference type="SMART" id="SM00267">
    <property type="entry name" value="GGDEF"/>
    <property type="match status" value="1"/>
</dbReference>
<dbReference type="InterPro" id="IPR000700">
    <property type="entry name" value="PAS-assoc_C"/>
</dbReference>
<reference evidence="5" key="1">
    <citation type="submission" date="2018-03" db="EMBL/GenBank/DDBJ databases">
        <authorList>
            <person name="Zecchin S."/>
        </authorList>
    </citation>
    <scope>NUCLEOTIDE SEQUENCE [LARGE SCALE GENOMIC DNA]</scope>
</reference>
<dbReference type="InterPro" id="IPR052163">
    <property type="entry name" value="DGC-Regulatory_Protein"/>
</dbReference>
<gene>
    <name evidence="4" type="ORF">NBG4_220017</name>
</gene>
<dbReference type="GO" id="GO:0003824">
    <property type="term" value="F:catalytic activity"/>
    <property type="evidence" value="ECO:0007669"/>
    <property type="project" value="UniProtKB-ARBA"/>
</dbReference>